<name>A0A388LIE1_CHABU</name>
<organism evidence="3 4">
    <name type="scientific">Chara braunii</name>
    <name type="common">Braun's stonewort</name>
    <dbReference type="NCBI Taxonomy" id="69332"/>
    <lineage>
        <taxon>Eukaryota</taxon>
        <taxon>Viridiplantae</taxon>
        <taxon>Streptophyta</taxon>
        <taxon>Charophyceae</taxon>
        <taxon>Charales</taxon>
        <taxon>Characeae</taxon>
        <taxon>Chara</taxon>
    </lineage>
</organism>
<accession>A0A388LIE1</accession>
<evidence type="ECO:0000256" key="1">
    <source>
        <dbReference type="SAM" id="MobiDB-lite"/>
    </source>
</evidence>
<keyword evidence="2" id="KW-0472">Membrane</keyword>
<feature type="transmembrane region" description="Helical" evidence="2">
    <location>
        <begin position="267"/>
        <end position="284"/>
    </location>
</feature>
<feature type="transmembrane region" description="Helical" evidence="2">
    <location>
        <begin position="62"/>
        <end position="86"/>
    </location>
</feature>
<feature type="transmembrane region" description="Helical" evidence="2">
    <location>
        <begin position="223"/>
        <end position="246"/>
    </location>
</feature>
<sequence>MEAAAGVHIPASGVESTTFIEVPESHPPNEPSETEAARSDPQSLLRLYGSTVQEIDRHGQSVLTIVIGFATIAAAVLAVTPTSWFLKDYDDMCCTKVDTSGRCCFGVEERLRAPCCNTTAGREQIYVVQWASGNWSDTRCRVAQSAVLFRRSGKAIFLCLGIATAAVAFYVTMKIPPAVIACERRRLIELLVFEHKKRAFHFFWLRKDYLLANVYYRFFLDSFGMMTLLLVVCFSMSLCVCLENYFQEAKFCDMHQRSLTWSNISQYLWVMILAFGVLFVWNAFSVRKWWHIENKRYPFLIKHVKHVCLSDGNPDCGNRVAQSAPGHDGGRFRAKITRVWKPMLVYWHGCAHFGVSRVNSLSKDESGPYGQIRS</sequence>
<dbReference type="EMBL" id="BFEA01000395">
    <property type="protein sequence ID" value="GBG82047.1"/>
    <property type="molecule type" value="Genomic_DNA"/>
</dbReference>
<evidence type="ECO:0000313" key="3">
    <source>
        <dbReference type="EMBL" id="GBG82047.1"/>
    </source>
</evidence>
<dbReference type="AlphaFoldDB" id="A0A388LIE1"/>
<gene>
    <name evidence="3" type="ORF">CBR_g34326</name>
</gene>
<protein>
    <submittedName>
        <fullName evidence="3">Uncharacterized protein</fullName>
    </submittedName>
</protein>
<evidence type="ECO:0000256" key="2">
    <source>
        <dbReference type="SAM" id="Phobius"/>
    </source>
</evidence>
<feature type="region of interest" description="Disordered" evidence="1">
    <location>
        <begin position="17"/>
        <end position="41"/>
    </location>
</feature>
<proteinExistence type="predicted"/>
<dbReference type="Proteomes" id="UP000265515">
    <property type="component" value="Unassembled WGS sequence"/>
</dbReference>
<keyword evidence="2" id="KW-0812">Transmembrane</keyword>
<comment type="caution">
    <text evidence="3">The sequence shown here is derived from an EMBL/GenBank/DDBJ whole genome shotgun (WGS) entry which is preliminary data.</text>
</comment>
<dbReference type="Gramene" id="GBG82047">
    <property type="protein sequence ID" value="GBG82047"/>
    <property type="gene ID" value="CBR_g34326"/>
</dbReference>
<feature type="transmembrane region" description="Helical" evidence="2">
    <location>
        <begin position="155"/>
        <end position="173"/>
    </location>
</feature>
<evidence type="ECO:0000313" key="4">
    <source>
        <dbReference type="Proteomes" id="UP000265515"/>
    </source>
</evidence>
<reference evidence="3 4" key="1">
    <citation type="journal article" date="2018" name="Cell">
        <title>The Chara Genome: Secondary Complexity and Implications for Plant Terrestrialization.</title>
        <authorList>
            <person name="Nishiyama T."/>
            <person name="Sakayama H."/>
            <person name="Vries J.D."/>
            <person name="Buschmann H."/>
            <person name="Saint-Marcoux D."/>
            <person name="Ullrich K.K."/>
            <person name="Haas F.B."/>
            <person name="Vanderstraeten L."/>
            <person name="Becker D."/>
            <person name="Lang D."/>
            <person name="Vosolsobe S."/>
            <person name="Rombauts S."/>
            <person name="Wilhelmsson P.K.I."/>
            <person name="Janitza P."/>
            <person name="Kern R."/>
            <person name="Heyl A."/>
            <person name="Rumpler F."/>
            <person name="Villalobos L.I.A.C."/>
            <person name="Clay J.M."/>
            <person name="Skokan R."/>
            <person name="Toyoda A."/>
            <person name="Suzuki Y."/>
            <person name="Kagoshima H."/>
            <person name="Schijlen E."/>
            <person name="Tajeshwar N."/>
            <person name="Catarino B."/>
            <person name="Hetherington A.J."/>
            <person name="Saltykova A."/>
            <person name="Bonnot C."/>
            <person name="Breuninger H."/>
            <person name="Symeonidi A."/>
            <person name="Radhakrishnan G.V."/>
            <person name="Van Nieuwerburgh F."/>
            <person name="Deforce D."/>
            <person name="Chang C."/>
            <person name="Karol K.G."/>
            <person name="Hedrich R."/>
            <person name="Ulvskov P."/>
            <person name="Glockner G."/>
            <person name="Delwiche C.F."/>
            <person name="Petrasek J."/>
            <person name="Van de Peer Y."/>
            <person name="Friml J."/>
            <person name="Beilby M."/>
            <person name="Dolan L."/>
            <person name="Kohara Y."/>
            <person name="Sugano S."/>
            <person name="Fujiyama A."/>
            <person name="Delaux P.-M."/>
            <person name="Quint M."/>
            <person name="TheiBen G."/>
            <person name="Hagemann M."/>
            <person name="Harholt J."/>
            <person name="Dunand C."/>
            <person name="Zachgo S."/>
            <person name="Langdale J."/>
            <person name="Maumus F."/>
            <person name="Straeten D.V.D."/>
            <person name="Gould S.B."/>
            <person name="Rensing S.A."/>
        </authorList>
    </citation>
    <scope>NUCLEOTIDE SEQUENCE [LARGE SCALE GENOMIC DNA]</scope>
    <source>
        <strain evidence="3 4">S276</strain>
    </source>
</reference>
<keyword evidence="2" id="KW-1133">Transmembrane helix</keyword>
<keyword evidence="4" id="KW-1185">Reference proteome</keyword>